<sequence>MVKVNAKLKAAVAAVLAGGMVVAMAGCGGGSAANASKGTSVPDTITAEVAYASRDFMPSTTSGALPKSANWHVVEPLYSLDYTTYDTFPALAKGEPQKVSDTEYIVTLRDGAKFSDGTPVKASDVVSSYKRSTAEGSLFISMLDFIDSVEAKGDNQVDFKLKEAFPMFEKRLALMPIVPTDKSDAELKKMPTGSGPWKYTSITDQQVNFEKNDNYNGTYPAQTKKMVWNVNIDDTARVTAMQAGKTDVMENVPAKAMQTLKSAGSDIQTVQGFNQAFIMFNTKKKPFDDPRVRQAVFYSIDTKKLIDNQLSGQAQQITSFLPEDFANHHKAKNVYTKDTAKAKELLQEAGVSGPIKTTLYTTDHTWITQLAPQIKNDLAESGIDVDIQSMKSSALYPSITDKDDADFSMVLAPGDPSVFGDDPDLLMNWWYGDNVWTKQRTFWNGSKSYNELHDLMNKALAAKTDDERQDYWNQCYDLLSEQVPLYPLFHRKVSTAVKKGVFSEYKAMGTTGLDLVQAKLAK</sequence>
<feature type="chain" id="PRO_5001819157" evidence="4">
    <location>
        <begin position="26"/>
        <end position="522"/>
    </location>
</feature>
<evidence type="ECO:0000256" key="2">
    <source>
        <dbReference type="ARBA" id="ARBA00022448"/>
    </source>
</evidence>
<organism evidence="6 7">
    <name type="scientific">Bifidobacterium mongoliense DSM 21395</name>
    <dbReference type="NCBI Taxonomy" id="1437603"/>
    <lineage>
        <taxon>Bacteria</taxon>
        <taxon>Bacillati</taxon>
        <taxon>Actinomycetota</taxon>
        <taxon>Actinomycetes</taxon>
        <taxon>Bifidobacteriales</taxon>
        <taxon>Bifidobacteriaceae</taxon>
        <taxon>Bifidobacterium</taxon>
    </lineage>
</organism>
<dbReference type="OrthoDB" id="5243526at2"/>
<dbReference type="InterPro" id="IPR039424">
    <property type="entry name" value="SBP_5"/>
</dbReference>
<dbReference type="GO" id="GO:0042597">
    <property type="term" value="C:periplasmic space"/>
    <property type="evidence" value="ECO:0007669"/>
    <property type="project" value="UniProtKB-ARBA"/>
</dbReference>
<dbReference type="RefSeq" id="WP_033512774.1">
    <property type="nucleotide sequence ID" value="NZ_JDUO01000007.1"/>
</dbReference>
<evidence type="ECO:0000259" key="5">
    <source>
        <dbReference type="Pfam" id="PF00496"/>
    </source>
</evidence>
<dbReference type="PIRSF" id="PIRSF002741">
    <property type="entry name" value="MppA"/>
    <property type="match status" value="1"/>
</dbReference>
<dbReference type="SUPFAM" id="SSF53850">
    <property type="entry name" value="Periplasmic binding protein-like II"/>
    <property type="match status" value="1"/>
</dbReference>
<dbReference type="EMBL" id="JGZE01000033">
    <property type="protein sequence ID" value="KFI73473.1"/>
    <property type="molecule type" value="Genomic_DNA"/>
</dbReference>
<dbReference type="PROSITE" id="PS51257">
    <property type="entry name" value="PROKAR_LIPOPROTEIN"/>
    <property type="match status" value="1"/>
</dbReference>
<dbReference type="Gene3D" id="3.40.190.10">
    <property type="entry name" value="Periplasmic binding protein-like II"/>
    <property type="match status" value="1"/>
</dbReference>
<dbReference type="eggNOG" id="COG0747">
    <property type="taxonomic scope" value="Bacteria"/>
</dbReference>
<keyword evidence="3 4" id="KW-0732">Signal</keyword>
<gene>
    <name evidence="6" type="ORF">BMON_1673</name>
</gene>
<evidence type="ECO:0000313" key="7">
    <source>
        <dbReference type="Proteomes" id="UP000029082"/>
    </source>
</evidence>
<feature type="domain" description="Solute-binding protein family 5" evidence="5">
    <location>
        <begin position="89"/>
        <end position="434"/>
    </location>
</feature>
<comment type="caution">
    <text evidence="6">The sequence shown here is derived from an EMBL/GenBank/DDBJ whole genome shotgun (WGS) entry which is preliminary data.</text>
</comment>
<comment type="similarity">
    <text evidence="1">Belongs to the bacterial solute-binding protein 5 family.</text>
</comment>
<dbReference type="PANTHER" id="PTHR30290:SF9">
    <property type="entry name" value="OLIGOPEPTIDE-BINDING PROTEIN APPA"/>
    <property type="match status" value="1"/>
</dbReference>
<dbReference type="CDD" id="cd00995">
    <property type="entry name" value="PBP2_NikA_DppA_OppA_like"/>
    <property type="match status" value="1"/>
</dbReference>
<dbReference type="PANTHER" id="PTHR30290">
    <property type="entry name" value="PERIPLASMIC BINDING COMPONENT OF ABC TRANSPORTER"/>
    <property type="match status" value="1"/>
</dbReference>
<dbReference type="InterPro" id="IPR000914">
    <property type="entry name" value="SBP_5_dom"/>
</dbReference>
<dbReference type="InterPro" id="IPR030678">
    <property type="entry name" value="Peptide/Ni-bd"/>
</dbReference>
<proteinExistence type="inferred from homology"/>
<dbReference type="Gene3D" id="3.90.76.10">
    <property type="entry name" value="Dipeptide-binding Protein, Domain 1"/>
    <property type="match status" value="1"/>
</dbReference>
<dbReference type="GO" id="GO:0043190">
    <property type="term" value="C:ATP-binding cassette (ABC) transporter complex"/>
    <property type="evidence" value="ECO:0007669"/>
    <property type="project" value="InterPro"/>
</dbReference>
<dbReference type="Proteomes" id="UP000029082">
    <property type="component" value="Unassembled WGS sequence"/>
</dbReference>
<dbReference type="Gene3D" id="3.10.105.10">
    <property type="entry name" value="Dipeptide-binding Protein, Domain 3"/>
    <property type="match status" value="1"/>
</dbReference>
<evidence type="ECO:0000256" key="4">
    <source>
        <dbReference type="SAM" id="SignalP"/>
    </source>
</evidence>
<protein>
    <submittedName>
        <fullName evidence="6">Extracellular solute-binding protein, family 5</fullName>
    </submittedName>
</protein>
<keyword evidence="7" id="KW-1185">Reference proteome</keyword>
<name>A0A087BR23_9BIFI</name>
<accession>A0A087BR23</accession>
<dbReference type="AlphaFoldDB" id="A0A087BR23"/>
<dbReference type="GO" id="GO:0015833">
    <property type="term" value="P:peptide transport"/>
    <property type="evidence" value="ECO:0007669"/>
    <property type="project" value="TreeGrafter"/>
</dbReference>
<dbReference type="GeneID" id="93094638"/>
<dbReference type="Pfam" id="PF00496">
    <property type="entry name" value="SBP_bac_5"/>
    <property type="match status" value="1"/>
</dbReference>
<keyword evidence="2" id="KW-0813">Transport</keyword>
<evidence type="ECO:0000256" key="3">
    <source>
        <dbReference type="ARBA" id="ARBA00022729"/>
    </source>
</evidence>
<dbReference type="STRING" id="1437603.GCA_000771525_01620"/>
<evidence type="ECO:0000256" key="1">
    <source>
        <dbReference type="ARBA" id="ARBA00005695"/>
    </source>
</evidence>
<dbReference type="GO" id="GO:1904680">
    <property type="term" value="F:peptide transmembrane transporter activity"/>
    <property type="evidence" value="ECO:0007669"/>
    <property type="project" value="TreeGrafter"/>
</dbReference>
<feature type="signal peptide" evidence="4">
    <location>
        <begin position="1"/>
        <end position="25"/>
    </location>
</feature>
<reference evidence="6 7" key="1">
    <citation type="submission" date="2014-03" db="EMBL/GenBank/DDBJ databases">
        <title>Genomics of Bifidobacteria.</title>
        <authorList>
            <person name="Ventura M."/>
            <person name="Milani C."/>
            <person name="Lugli G.A."/>
        </authorList>
    </citation>
    <scope>NUCLEOTIDE SEQUENCE [LARGE SCALE GENOMIC DNA]</scope>
    <source>
        <strain evidence="6 7">DSM 21395</strain>
    </source>
</reference>
<evidence type="ECO:0000313" key="6">
    <source>
        <dbReference type="EMBL" id="KFI73473.1"/>
    </source>
</evidence>